<dbReference type="RefSeq" id="WP_220192096.1">
    <property type="nucleotide sequence ID" value="NZ_BNJF01000001.1"/>
</dbReference>
<gene>
    <name evidence="1" type="ORF">KSX_07310</name>
</gene>
<dbReference type="AlphaFoldDB" id="A0A8J3MQG3"/>
<organism evidence="1 2">
    <name type="scientific">Ktedonospora formicarum</name>
    <dbReference type="NCBI Taxonomy" id="2778364"/>
    <lineage>
        <taxon>Bacteria</taxon>
        <taxon>Bacillati</taxon>
        <taxon>Chloroflexota</taxon>
        <taxon>Ktedonobacteria</taxon>
        <taxon>Ktedonobacterales</taxon>
        <taxon>Ktedonobacteraceae</taxon>
        <taxon>Ktedonospora</taxon>
    </lineage>
</organism>
<proteinExistence type="predicted"/>
<accession>A0A8J3MQG3</accession>
<dbReference type="EMBL" id="BNJF01000001">
    <property type="protein sequence ID" value="GHO42568.1"/>
    <property type="molecule type" value="Genomic_DNA"/>
</dbReference>
<sequence>MIMNRDNPSDPLTAFNAIVDQFLRECCTLGEQYTIEDSLLFANFHAYWKHITADTSYPALLGQFRVALTQRKFHATGGKRPTWHGITLR</sequence>
<name>A0A8J3MQG3_9CHLR</name>
<evidence type="ECO:0000313" key="1">
    <source>
        <dbReference type="EMBL" id="GHO42568.1"/>
    </source>
</evidence>
<reference evidence="1" key="1">
    <citation type="submission" date="2020-10" db="EMBL/GenBank/DDBJ databases">
        <title>Taxonomic study of unclassified bacteria belonging to the class Ktedonobacteria.</title>
        <authorList>
            <person name="Yabe S."/>
            <person name="Wang C.M."/>
            <person name="Zheng Y."/>
            <person name="Sakai Y."/>
            <person name="Cavaletti L."/>
            <person name="Monciardini P."/>
            <person name="Donadio S."/>
        </authorList>
    </citation>
    <scope>NUCLEOTIDE SEQUENCE</scope>
    <source>
        <strain evidence="1">SOSP1-1</strain>
    </source>
</reference>
<comment type="caution">
    <text evidence="1">The sequence shown here is derived from an EMBL/GenBank/DDBJ whole genome shotgun (WGS) entry which is preliminary data.</text>
</comment>
<evidence type="ECO:0000313" key="2">
    <source>
        <dbReference type="Proteomes" id="UP000612362"/>
    </source>
</evidence>
<keyword evidence="2" id="KW-1185">Reference proteome</keyword>
<dbReference type="Proteomes" id="UP000612362">
    <property type="component" value="Unassembled WGS sequence"/>
</dbReference>
<protein>
    <submittedName>
        <fullName evidence="1">Uncharacterized protein</fullName>
    </submittedName>
</protein>